<keyword evidence="3" id="KW-0808">Transferase</keyword>
<dbReference type="PROSITE" id="PS50109">
    <property type="entry name" value="HIS_KIN"/>
    <property type="match status" value="1"/>
</dbReference>
<name>A0A1F4SSJ0_UNCSA</name>
<dbReference type="InterPro" id="IPR005467">
    <property type="entry name" value="His_kinase_dom"/>
</dbReference>
<evidence type="ECO:0000256" key="4">
    <source>
        <dbReference type="ARBA" id="ARBA00022777"/>
    </source>
</evidence>
<accession>A0A1F4SSJ0</accession>
<evidence type="ECO:0000259" key="6">
    <source>
        <dbReference type="PROSITE" id="PS50109"/>
    </source>
</evidence>
<comment type="catalytic activity">
    <reaction evidence="1">
        <text>ATP + protein L-histidine = ADP + protein N-phospho-L-histidine.</text>
        <dbReference type="EC" id="2.7.13.3"/>
    </reaction>
</comment>
<dbReference type="PANTHER" id="PTHR42878:SF13">
    <property type="entry name" value="HISTIDINE KINASE"/>
    <property type="match status" value="1"/>
</dbReference>
<dbReference type="SUPFAM" id="SSF55874">
    <property type="entry name" value="ATPase domain of HSP90 chaperone/DNA topoisomerase II/histidine kinase"/>
    <property type="match status" value="1"/>
</dbReference>
<evidence type="ECO:0000256" key="2">
    <source>
        <dbReference type="ARBA" id="ARBA00012438"/>
    </source>
</evidence>
<organism evidence="7 8">
    <name type="scientific">candidate division WOR-1 bacterium RIFOXYB2_FULL_37_13</name>
    <dbReference type="NCBI Taxonomy" id="1802579"/>
    <lineage>
        <taxon>Bacteria</taxon>
        <taxon>Bacillati</taxon>
        <taxon>Saganbacteria</taxon>
    </lineage>
</organism>
<dbReference type="PRINTS" id="PR00344">
    <property type="entry name" value="BCTRLSENSOR"/>
</dbReference>
<dbReference type="EC" id="2.7.13.3" evidence="2"/>
<dbReference type="SMART" id="SM00387">
    <property type="entry name" value="HATPase_c"/>
    <property type="match status" value="1"/>
</dbReference>
<dbReference type="Pfam" id="PF02518">
    <property type="entry name" value="HATPase_c"/>
    <property type="match status" value="1"/>
</dbReference>
<protein>
    <recommendedName>
        <fullName evidence="2">histidine kinase</fullName>
        <ecNumber evidence="2">2.7.13.3</ecNumber>
    </recommendedName>
</protein>
<evidence type="ECO:0000313" key="7">
    <source>
        <dbReference type="EMBL" id="OGC22643.1"/>
    </source>
</evidence>
<sequence>MNVTCVNQLKGTAWFFKFAEELKSADTVKGILTHTLEALSCVPGHTSGARSAFYEYNDIAGTLRVLLTTENGHEIKKKSHYKNRKPKASGPFHTVMEKRCWLYFPDLRVTNPQGFLLSSEGHLSLLAEEIKLDAKIIGDYLSDHGHAYGNGDNPMDLVFGCFSGQRVIGGNDEVFGVLRLDGFSKGVAVKPVDLSIKDFLFSLSFITKESALYIRRLNARFEAEEQIKLLEKAEKASHRISHNVRSVFTSIKLDLQRIMKYFEDKELLNDLVERIDGIAYLMDVYTSFSFIYMNERPMLDDIEDEILKHKKAFEDFKARTLRVAKFLRGFSSITAATLSCLEEEKLLFLEKIKTIPEKRTSLEKVGARFIDNLVKSFNKAFCLFEGHTKRVIEGNFNIEIDLRKVEIKELFAGIDNYPVFLERELPYAILADADNIRLVIMGLIENAVKYKHPDRDPDIKIYCGINDMGMLEISVVDNGIGLSIENMKRIFISCFRVNIDVPGLGVGLAGYREVVSAMGGQLWVESAGEGMGASFKFTIPIN</sequence>
<dbReference type="Proteomes" id="UP000178417">
    <property type="component" value="Unassembled WGS sequence"/>
</dbReference>
<dbReference type="InterPro" id="IPR036890">
    <property type="entry name" value="HATPase_C_sf"/>
</dbReference>
<dbReference type="GO" id="GO:0000156">
    <property type="term" value="F:phosphorelay response regulator activity"/>
    <property type="evidence" value="ECO:0007669"/>
    <property type="project" value="TreeGrafter"/>
</dbReference>
<evidence type="ECO:0000256" key="5">
    <source>
        <dbReference type="ARBA" id="ARBA00023012"/>
    </source>
</evidence>
<comment type="caution">
    <text evidence="7">The sequence shown here is derived from an EMBL/GenBank/DDBJ whole genome shotgun (WGS) entry which is preliminary data.</text>
</comment>
<reference evidence="7 8" key="1">
    <citation type="journal article" date="2016" name="Nat. Commun.">
        <title>Thousands of microbial genomes shed light on interconnected biogeochemical processes in an aquifer system.</title>
        <authorList>
            <person name="Anantharaman K."/>
            <person name="Brown C.T."/>
            <person name="Hug L.A."/>
            <person name="Sharon I."/>
            <person name="Castelle C.J."/>
            <person name="Probst A.J."/>
            <person name="Thomas B.C."/>
            <person name="Singh A."/>
            <person name="Wilkins M.J."/>
            <person name="Karaoz U."/>
            <person name="Brodie E.L."/>
            <person name="Williams K.H."/>
            <person name="Hubbard S.S."/>
            <person name="Banfield J.F."/>
        </authorList>
    </citation>
    <scope>NUCLEOTIDE SEQUENCE [LARGE SCALE GENOMIC DNA]</scope>
</reference>
<dbReference type="InterPro" id="IPR003594">
    <property type="entry name" value="HATPase_dom"/>
</dbReference>
<proteinExistence type="predicted"/>
<dbReference type="InterPro" id="IPR050351">
    <property type="entry name" value="BphY/WalK/GraS-like"/>
</dbReference>
<dbReference type="Gene3D" id="3.30.565.10">
    <property type="entry name" value="Histidine kinase-like ATPase, C-terminal domain"/>
    <property type="match status" value="1"/>
</dbReference>
<keyword evidence="4" id="KW-0418">Kinase</keyword>
<dbReference type="EMBL" id="MEUB01000027">
    <property type="protein sequence ID" value="OGC22643.1"/>
    <property type="molecule type" value="Genomic_DNA"/>
</dbReference>
<dbReference type="STRING" id="1802579.A2310_07775"/>
<dbReference type="InterPro" id="IPR004358">
    <property type="entry name" value="Sig_transdc_His_kin-like_C"/>
</dbReference>
<dbReference type="PANTHER" id="PTHR42878">
    <property type="entry name" value="TWO-COMPONENT HISTIDINE KINASE"/>
    <property type="match status" value="1"/>
</dbReference>
<dbReference type="GO" id="GO:0007234">
    <property type="term" value="P:osmosensory signaling via phosphorelay pathway"/>
    <property type="evidence" value="ECO:0007669"/>
    <property type="project" value="TreeGrafter"/>
</dbReference>
<dbReference type="GO" id="GO:0004673">
    <property type="term" value="F:protein histidine kinase activity"/>
    <property type="evidence" value="ECO:0007669"/>
    <property type="project" value="UniProtKB-EC"/>
</dbReference>
<dbReference type="AlphaFoldDB" id="A0A1F4SSJ0"/>
<keyword evidence="5" id="KW-0902">Two-component regulatory system</keyword>
<evidence type="ECO:0000313" key="8">
    <source>
        <dbReference type="Proteomes" id="UP000178417"/>
    </source>
</evidence>
<dbReference type="GO" id="GO:0030295">
    <property type="term" value="F:protein kinase activator activity"/>
    <property type="evidence" value="ECO:0007669"/>
    <property type="project" value="TreeGrafter"/>
</dbReference>
<evidence type="ECO:0000256" key="3">
    <source>
        <dbReference type="ARBA" id="ARBA00022679"/>
    </source>
</evidence>
<evidence type="ECO:0000256" key="1">
    <source>
        <dbReference type="ARBA" id="ARBA00000085"/>
    </source>
</evidence>
<gene>
    <name evidence="7" type="ORF">A2310_07775</name>
</gene>
<feature type="domain" description="Histidine kinase" evidence="6">
    <location>
        <begin position="429"/>
        <end position="542"/>
    </location>
</feature>